<protein>
    <submittedName>
        <fullName evidence="1">Uncharacterized protein</fullName>
    </submittedName>
</protein>
<proteinExistence type="predicted"/>
<dbReference type="AlphaFoldDB" id="A0A834AWG3"/>
<dbReference type="Proteomes" id="UP000664940">
    <property type="component" value="Unassembled WGS sequence"/>
</dbReference>
<reference evidence="1 2" key="1">
    <citation type="journal article" date="2020" name="Nature">
        <title>Six reference-quality genomes reveal evolution of bat adaptations.</title>
        <authorList>
            <person name="Jebb D."/>
            <person name="Huang Z."/>
            <person name="Pippel M."/>
            <person name="Hughes G.M."/>
            <person name="Lavrichenko K."/>
            <person name="Devanna P."/>
            <person name="Winkler S."/>
            <person name="Jermiin L.S."/>
            <person name="Skirmuntt E.C."/>
            <person name="Katzourakis A."/>
            <person name="Burkitt-Gray L."/>
            <person name="Ray D.A."/>
            <person name="Sullivan K.A.M."/>
            <person name="Roscito J.G."/>
            <person name="Kirilenko B.M."/>
            <person name="Davalos L.M."/>
            <person name="Corthals A.P."/>
            <person name="Power M.L."/>
            <person name="Jones G."/>
            <person name="Ransome R.D."/>
            <person name="Dechmann D.K.N."/>
            <person name="Locatelli A.G."/>
            <person name="Puechmaille S.J."/>
            <person name="Fedrigo O."/>
            <person name="Jarvis E.D."/>
            <person name="Hiller M."/>
            <person name="Vernes S.C."/>
            <person name="Myers E.W."/>
            <person name="Teeling E.C."/>
        </authorList>
    </citation>
    <scope>NUCLEOTIDE SEQUENCE [LARGE SCALE GENOMIC DNA]</scope>
    <source>
        <strain evidence="1">Bat1K_MPI-CBG_1</strain>
    </source>
</reference>
<gene>
    <name evidence="1" type="ORF">HJG60_010196</name>
</gene>
<dbReference type="EMBL" id="JABVXQ010000003">
    <property type="protein sequence ID" value="KAF6119790.1"/>
    <property type="molecule type" value="Genomic_DNA"/>
</dbReference>
<sequence>MKFYLSPKIAFTSTKVKKVLASSGHTSRKRPVCQPQGKVGKMKQVLNKSTAGNSPPPFVALASTVALKIPSQPVIKRGTAGDRRIILCCGHLEVPGEPGFLPTHCCVSVVETSLGSEISGPKV</sequence>
<evidence type="ECO:0000313" key="1">
    <source>
        <dbReference type="EMBL" id="KAF6119790.1"/>
    </source>
</evidence>
<accession>A0A834AWG3</accession>
<organism evidence="1 2">
    <name type="scientific">Phyllostomus discolor</name>
    <name type="common">pale spear-nosed bat</name>
    <dbReference type="NCBI Taxonomy" id="89673"/>
    <lineage>
        <taxon>Eukaryota</taxon>
        <taxon>Metazoa</taxon>
        <taxon>Chordata</taxon>
        <taxon>Craniata</taxon>
        <taxon>Vertebrata</taxon>
        <taxon>Euteleostomi</taxon>
        <taxon>Mammalia</taxon>
        <taxon>Eutheria</taxon>
        <taxon>Laurasiatheria</taxon>
        <taxon>Chiroptera</taxon>
        <taxon>Yangochiroptera</taxon>
        <taxon>Phyllostomidae</taxon>
        <taxon>Phyllostominae</taxon>
        <taxon>Phyllostomus</taxon>
    </lineage>
</organism>
<name>A0A834AWG3_9CHIR</name>
<comment type="caution">
    <text evidence="1">The sequence shown here is derived from an EMBL/GenBank/DDBJ whole genome shotgun (WGS) entry which is preliminary data.</text>
</comment>
<evidence type="ECO:0000313" key="2">
    <source>
        <dbReference type="Proteomes" id="UP000664940"/>
    </source>
</evidence>